<dbReference type="GO" id="GO:0003714">
    <property type="term" value="F:transcription corepressor activity"/>
    <property type="evidence" value="ECO:0007669"/>
    <property type="project" value="InterPro"/>
</dbReference>
<feature type="coiled-coil region" evidence="1">
    <location>
        <begin position="19"/>
        <end position="51"/>
    </location>
</feature>
<dbReference type="InterPro" id="IPR019339">
    <property type="entry name" value="CIR_N_dom"/>
</dbReference>
<evidence type="ECO:0000259" key="2">
    <source>
        <dbReference type="SMART" id="SM01083"/>
    </source>
</evidence>
<evidence type="ECO:0000313" key="3">
    <source>
        <dbReference type="Proteomes" id="UP000038045"/>
    </source>
</evidence>
<accession>A0A0N4ZF43</accession>
<dbReference type="Pfam" id="PF10197">
    <property type="entry name" value="Cir_N"/>
    <property type="match status" value="1"/>
</dbReference>
<dbReference type="InterPro" id="IPR040014">
    <property type="entry name" value="CIR1"/>
</dbReference>
<keyword evidence="3" id="KW-1185">Reference proteome</keyword>
<dbReference type="Proteomes" id="UP000038045">
    <property type="component" value="Unplaced"/>
</dbReference>
<evidence type="ECO:0000313" key="4">
    <source>
        <dbReference type="WBParaSite" id="PTRK_0000637500.1"/>
    </source>
</evidence>
<dbReference type="WBParaSite" id="PTRK_0000637500.1">
    <property type="protein sequence ID" value="PTRK_0000637500.1"/>
    <property type="gene ID" value="PTRK_0000637500"/>
</dbReference>
<dbReference type="PANTHER" id="PTHR13151">
    <property type="entry name" value="CBF1 INTERACTING COREPRESSOR CIR"/>
    <property type="match status" value="1"/>
</dbReference>
<sequence>MGKGFQNFMSKKDFHPSAIWNLKRKFEAIEKQKMEEKRQAEMDELYKKEQEILEHKALLGDEKAKVGLSFMYDAPAGINKREEETKPEPKFEWQRKYNAPRETYARNNDKIVDQPFGIEVRHVRCVKCKKWGHLNTDSECPLFSKASADDDILVSTNPSEIFKAGKSNTQVQLGQQQPVSNGQLVYEMKEEHGLLLKQKILSNIRTDECLTALGKSEAEKAKEAAFQKFYASFSDEDKLKILKKILKKEERKKKKKEEKKKKLKDHMNMNQTLVMTRKEANRQLRELGESLDSLNQLLIKLKERKRLLQLEEDMLKEELQKKARDRCRQHQ</sequence>
<dbReference type="SMART" id="SM01083">
    <property type="entry name" value="Cir_N"/>
    <property type="match status" value="1"/>
</dbReference>
<proteinExistence type="predicted"/>
<feature type="coiled-coil region" evidence="1">
    <location>
        <begin position="239"/>
        <end position="325"/>
    </location>
</feature>
<keyword evidence="1" id="KW-0175">Coiled coil</keyword>
<dbReference type="PANTHER" id="PTHR13151:SF2">
    <property type="entry name" value="COREPRESSOR INTERACTING WITH RBPJ 1"/>
    <property type="match status" value="1"/>
</dbReference>
<dbReference type="AlphaFoldDB" id="A0A0N4ZF43"/>
<reference evidence="4" key="1">
    <citation type="submission" date="2017-02" db="UniProtKB">
        <authorList>
            <consortium name="WormBaseParasite"/>
        </authorList>
    </citation>
    <scope>IDENTIFICATION</scope>
</reference>
<evidence type="ECO:0000256" key="1">
    <source>
        <dbReference type="SAM" id="Coils"/>
    </source>
</evidence>
<feature type="domain" description="CBF1-interacting co-repressor CIR N-terminal" evidence="2">
    <location>
        <begin position="13"/>
        <end position="49"/>
    </location>
</feature>
<dbReference type="STRING" id="131310.A0A0N4ZF43"/>
<protein>
    <submittedName>
        <fullName evidence="4">Cir_N domain-containing protein</fullName>
    </submittedName>
</protein>
<name>A0A0N4ZF43_PARTI</name>
<organism evidence="3 4">
    <name type="scientific">Parastrongyloides trichosuri</name>
    <name type="common">Possum-specific nematode worm</name>
    <dbReference type="NCBI Taxonomy" id="131310"/>
    <lineage>
        <taxon>Eukaryota</taxon>
        <taxon>Metazoa</taxon>
        <taxon>Ecdysozoa</taxon>
        <taxon>Nematoda</taxon>
        <taxon>Chromadorea</taxon>
        <taxon>Rhabditida</taxon>
        <taxon>Tylenchina</taxon>
        <taxon>Panagrolaimomorpha</taxon>
        <taxon>Strongyloidoidea</taxon>
        <taxon>Strongyloididae</taxon>
        <taxon>Parastrongyloides</taxon>
    </lineage>
</organism>
<dbReference type="GO" id="GO:0005634">
    <property type="term" value="C:nucleus"/>
    <property type="evidence" value="ECO:0007669"/>
    <property type="project" value="TreeGrafter"/>
</dbReference>